<dbReference type="Gene3D" id="3.60.20.10">
    <property type="entry name" value="Glutamine Phosphoribosylpyrophosphate, subunit 1, domain 1"/>
    <property type="match status" value="1"/>
</dbReference>
<dbReference type="InterPro" id="IPR010430">
    <property type="entry name" value="DUF1028"/>
</dbReference>
<dbReference type="Pfam" id="PF06267">
    <property type="entry name" value="DUF1028"/>
    <property type="match status" value="1"/>
</dbReference>
<dbReference type="PROSITE" id="PS51257">
    <property type="entry name" value="PROKAR_LIPOPROTEIN"/>
    <property type="match status" value="1"/>
</dbReference>
<feature type="signal peptide" evidence="1">
    <location>
        <begin position="1"/>
        <end position="27"/>
    </location>
</feature>
<dbReference type="PANTHER" id="PTHR39328">
    <property type="entry name" value="BLL2871 PROTEIN"/>
    <property type="match status" value="1"/>
</dbReference>
<dbReference type="Proteomes" id="UP000219374">
    <property type="component" value="Unassembled WGS sequence"/>
</dbReference>
<dbReference type="SUPFAM" id="SSF56235">
    <property type="entry name" value="N-terminal nucleophile aminohydrolases (Ntn hydrolases)"/>
    <property type="match status" value="1"/>
</dbReference>
<feature type="chain" id="PRO_5013080765" evidence="1">
    <location>
        <begin position="28"/>
        <end position="257"/>
    </location>
</feature>
<keyword evidence="1" id="KW-0732">Signal</keyword>
<reference evidence="2 3" key="1">
    <citation type="submission" date="2017-09" db="EMBL/GenBank/DDBJ databases">
        <authorList>
            <person name="Ehlers B."/>
            <person name="Leendertz F.H."/>
        </authorList>
    </citation>
    <scope>NUCLEOTIDE SEQUENCE [LARGE SCALE GENOMIC DNA]</scope>
    <source>
        <strain evidence="2 3">CGMCC 1.10978</strain>
    </source>
</reference>
<organism evidence="2 3">
    <name type="scientific">Pseudoxanthomonas wuyuanensis</name>
    <dbReference type="NCBI Taxonomy" id="1073196"/>
    <lineage>
        <taxon>Bacteria</taxon>
        <taxon>Pseudomonadati</taxon>
        <taxon>Pseudomonadota</taxon>
        <taxon>Gammaproteobacteria</taxon>
        <taxon>Lysobacterales</taxon>
        <taxon>Lysobacteraceae</taxon>
        <taxon>Pseudoxanthomonas</taxon>
    </lineage>
</organism>
<dbReference type="RefSeq" id="WP_097120101.1">
    <property type="nucleotide sequence ID" value="NZ_OCND01000001.1"/>
</dbReference>
<dbReference type="AlphaFoldDB" id="A0A286CWE6"/>
<keyword evidence="3" id="KW-1185">Reference proteome</keyword>
<dbReference type="PANTHER" id="PTHR39328:SF1">
    <property type="entry name" value="BLL2871 PROTEIN"/>
    <property type="match status" value="1"/>
</dbReference>
<dbReference type="OrthoDB" id="9790012at2"/>
<protein>
    <submittedName>
        <fullName evidence="2">Uncharacterized conserved protein, Ntn-hydrolase superfamily</fullName>
    </submittedName>
</protein>
<name>A0A286CWE6_9GAMM</name>
<sequence length="257" mass="26210">MPFLRSPAALSLLAVLLSCGVVFPASATWSILAIHPRTGTIGVAAASCSGGVFGIQSVAPGTGAVIVQAESSNEARSDAMKMLREGAPLDAILAKITDPSSGYAPERQQYAVLAGGTGDGPRAFTGKDVPGIKGSTSSRYVSVQGNTLASDKVIPDTVAALGQADWPDDLSMAHALMRALAAGAAAGGDRRCGSAGSNTAFISLHRATDPSNAPWVSLSVNRIPAGTASGTAELQRFFTAWLRDGMQRPSTAIFVVP</sequence>
<dbReference type="EMBL" id="OCND01000001">
    <property type="protein sequence ID" value="SOD50742.1"/>
    <property type="molecule type" value="Genomic_DNA"/>
</dbReference>
<accession>A0A286CWE6</accession>
<evidence type="ECO:0000313" key="2">
    <source>
        <dbReference type="EMBL" id="SOD50742.1"/>
    </source>
</evidence>
<dbReference type="GO" id="GO:0016787">
    <property type="term" value="F:hydrolase activity"/>
    <property type="evidence" value="ECO:0007669"/>
    <property type="project" value="UniProtKB-KW"/>
</dbReference>
<keyword evidence="2" id="KW-0378">Hydrolase</keyword>
<proteinExistence type="predicted"/>
<evidence type="ECO:0000256" key="1">
    <source>
        <dbReference type="SAM" id="SignalP"/>
    </source>
</evidence>
<evidence type="ECO:0000313" key="3">
    <source>
        <dbReference type="Proteomes" id="UP000219374"/>
    </source>
</evidence>
<dbReference type="InterPro" id="IPR029055">
    <property type="entry name" value="Ntn_hydrolases_N"/>
</dbReference>
<gene>
    <name evidence="2" type="ORF">SAMN06296416_101300</name>
</gene>